<dbReference type="PROSITE" id="PS51257">
    <property type="entry name" value="PROKAR_LIPOPROTEIN"/>
    <property type="match status" value="1"/>
</dbReference>
<reference evidence="1" key="1">
    <citation type="submission" date="2022-10" db="EMBL/GenBank/DDBJ databases">
        <authorList>
            <person name="Koch H."/>
        </authorList>
    </citation>
    <scope>NUCLEOTIDE SEQUENCE</scope>
    <source>
        <strain evidence="1">DNF</strain>
    </source>
</reference>
<keyword evidence="2" id="KW-1185">Reference proteome</keyword>
<protein>
    <recommendedName>
        <fullName evidence="3">Lipoprotein</fullName>
    </recommendedName>
</protein>
<dbReference type="Proteomes" id="UP001179121">
    <property type="component" value="Chromosome"/>
</dbReference>
<evidence type="ECO:0000313" key="1">
    <source>
        <dbReference type="EMBL" id="CAI4033458.1"/>
    </source>
</evidence>
<dbReference type="KEGG" id="nti:DNFV4_03894"/>
<proteinExistence type="predicted"/>
<evidence type="ECO:0008006" key="3">
    <source>
        <dbReference type="Google" id="ProtNLM"/>
    </source>
</evidence>
<sequence>MARILAGGLVLVMIYVLGGCGGGEDTMFLAIPTFPARGIQVASEGQGVRIRVLRLEDRRHETAMLGLRRGRFGTLDLYPIQVAGGDVGRAVANAMTRYLRERGWRVRTNGDIDPSFPDVTLTGEVQDFRLDAVATGLSTTMTAKAVFVFEWVNQVDGSEYRIPVSAAQERRVYWFTKEDAQRLINEVVAESLEQFVHKVRQDGVLLQPAGLASQETG</sequence>
<gene>
    <name evidence="1" type="ORF">DNFV4_03894</name>
</gene>
<name>A0AA86N291_9BACT</name>
<dbReference type="AlphaFoldDB" id="A0AA86N291"/>
<organism evidence="1 2">
    <name type="scientific">Nitrospira tepida</name>
    <dbReference type="NCBI Taxonomy" id="2973512"/>
    <lineage>
        <taxon>Bacteria</taxon>
        <taxon>Pseudomonadati</taxon>
        <taxon>Nitrospirota</taxon>
        <taxon>Nitrospiria</taxon>
        <taxon>Nitrospirales</taxon>
        <taxon>Nitrospiraceae</taxon>
        <taxon>Nitrospira</taxon>
    </lineage>
</organism>
<evidence type="ECO:0000313" key="2">
    <source>
        <dbReference type="Proteomes" id="UP001179121"/>
    </source>
</evidence>
<dbReference type="EMBL" id="OX365700">
    <property type="protein sequence ID" value="CAI4033458.1"/>
    <property type="molecule type" value="Genomic_DNA"/>
</dbReference>
<accession>A0AA86N291</accession>